<dbReference type="Proteomes" id="UP000054564">
    <property type="component" value="Unassembled WGS sequence"/>
</dbReference>
<dbReference type="EMBL" id="AJIL01007869">
    <property type="protein sequence ID" value="KNE86841.1"/>
    <property type="molecule type" value="Genomic_DNA"/>
</dbReference>
<comment type="caution">
    <text evidence="2">The sequence shown here is derived from an EMBL/GenBank/DDBJ whole genome shotgun (WGS) entry which is preliminary data.</text>
</comment>
<evidence type="ECO:0000313" key="2">
    <source>
        <dbReference type="EMBL" id="KNE86841.1"/>
    </source>
</evidence>
<dbReference type="AlphaFoldDB" id="A0A0L0UIK5"/>
<feature type="compositionally biased region" description="Basic and acidic residues" evidence="1">
    <location>
        <begin position="71"/>
        <end position="82"/>
    </location>
</feature>
<protein>
    <submittedName>
        <fullName evidence="2">Uncharacterized protein</fullName>
    </submittedName>
</protein>
<organism evidence="2 3">
    <name type="scientific">Puccinia striiformis f. sp. tritici PST-78</name>
    <dbReference type="NCBI Taxonomy" id="1165861"/>
    <lineage>
        <taxon>Eukaryota</taxon>
        <taxon>Fungi</taxon>
        <taxon>Dikarya</taxon>
        <taxon>Basidiomycota</taxon>
        <taxon>Pucciniomycotina</taxon>
        <taxon>Pucciniomycetes</taxon>
        <taxon>Pucciniales</taxon>
        <taxon>Pucciniaceae</taxon>
        <taxon>Puccinia</taxon>
    </lineage>
</organism>
<feature type="region of interest" description="Disordered" evidence="1">
    <location>
        <begin position="20"/>
        <end position="100"/>
    </location>
</feature>
<reference evidence="3" key="1">
    <citation type="submission" date="2014-03" db="EMBL/GenBank/DDBJ databases">
        <title>The Genome Sequence of Puccinia striiformis f. sp. tritici PST-78.</title>
        <authorList>
            <consortium name="The Broad Institute Genome Sequencing Platform"/>
            <person name="Cuomo C."/>
            <person name="Hulbert S."/>
            <person name="Chen X."/>
            <person name="Walker B."/>
            <person name="Young S.K."/>
            <person name="Zeng Q."/>
            <person name="Gargeya S."/>
            <person name="Fitzgerald M."/>
            <person name="Haas B."/>
            <person name="Abouelleil A."/>
            <person name="Alvarado L."/>
            <person name="Arachchi H.M."/>
            <person name="Berlin A.M."/>
            <person name="Chapman S.B."/>
            <person name="Goldberg J."/>
            <person name="Griggs A."/>
            <person name="Gujja S."/>
            <person name="Hansen M."/>
            <person name="Howarth C."/>
            <person name="Imamovic A."/>
            <person name="Larimer J."/>
            <person name="McCowan C."/>
            <person name="Montmayeur A."/>
            <person name="Murphy C."/>
            <person name="Neiman D."/>
            <person name="Pearson M."/>
            <person name="Priest M."/>
            <person name="Roberts A."/>
            <person name="Saif S."/>
            <person name="Shea T."/>
            <person name="Sisk P."/>
            <person name="Sykes S."/>
            <person name="Wortman J."/>
            <person name="Nusbaum C."/>
            <person name="Birren B."/>
        </authorList>
    </citation>
    <scope>NUCLEOTIDE SEQUENCE [LARGE SCALE GENOMIC DNA]</scope>
    <source>
        <strain evidence="3">race PST-78</strain>
    </source>
</reference>
<evidence type="ECO:0000256" key="1">
    <source>
        <dbReference type="SAM" id="MobiDB-lite"/>
    </source>
</evidence>
<accession>A0A0L0UIK5</accession>
<evidence type="ECO:0000313" key="3">
    <source>
        <dbReference type="Proteomes" id="UP000054564"/>
    </source>
</evidence>
<name>A0A0L0UIK5_9BASI</name>
<proteinExistence type="predicted"/>
<feature type="compositionally biased region" description="Basic and acidic residues" evidence="1">
    <location>
        <begin position="34"/>
        <end position="63"/>
    </location>
</feature>
<gene>
    <name evidence="2" type="ORF">PSTG_19792</name>
</gene>
<sequence>MGWRCGFPPDRWMQRRGLLLVPRRASGGGGGRQRGTDGEAYRRESSGRRGRREQPDARRELGERQPWMRQTIERGTAEERFQRTPTWRAKMSDIGFRQNP</sequence>
<keyword evidence="3" id="KW-1185">Reference proteome</keyword>